<gene>
    <name evidence="2" type="ORF">C9374_013507</name>
</gene>
<feature type="region of interest" description="Disordered" evidence="1">
    <location>
        <begin position="276"/>
        <end position="301"/>
    </location>
</feature>
<dbReference type="AlphaFoldDB" id="A0AA88H2E8"/>
<evidence type="ECO:0000313" key="3">
    <source>
        <dbReference type="Proteomes" id="UP000816034"/>
    </source>
</evidence>
<feature type="compositionally biased region" description="Low complexity" evidence="1">
    <location>
        <begin position="360"/>
        <end position="373"/>
    </location>
</feature>
<dbReference type="RefSeq" id="XP_044553916.1">
    <property type="nucleotide sequence ID" value="XM_044689391.1"/>
</dbReference>
<protein>
    <submittedName>
        <fullName evidence="2">Uncharacterized protein</fullName>
    </submittedName>
</protein>
<dbReference type="EMBL" id="PYSW02000006">
    <property type="protein sequence ID" value="KAG2392022.1"/>
    <property type="molecule type" value="Genomic_DNA"/>
</dbReference>
<dbReference type="GeneID" id="68105960"/>
<feature type="compositionally biased region" description="Low complexity" evidence="1">
    <location>
        <begin position="390"/>
        <end position="399"/>
    </location>
</feature>
<feature type="compositionally biased region" description="Polar residues" evidence="1">
    <location>
        <begin position="483"/>
        <end position="501"/>
    </location>
</feature>
<organism evidence="2 3">
    <name type="scientific">Naegleria lovaniensis</name>
    <name type="common">Amoeba</name>
    <dbReference type="NCBI Taxonomy" id="51637"/>
    <lineage>
        <taxon>Eukaryota</taxon>
        <taxon>Discoba</taxon>
        <taxon>Heterolobosea</taxon>
        <taxon>Tetramitia</taxon>
        <taxon>Eutetramitia</taxon>
        <taxon>Vahlkampfiidae</taxon>
        <taxon>Naegleria</taxon>
    </lineage>
</organism>
<feature type="region of interest" description="Disordered" evidence="1">
    <location>
        <begin position="483"/>
        <end position="539"/>
    </location>
</feature>
<sequence length="600" mass="66981">MRSNNPYNNTYGSLIDSFQVNHNDKTLRNSPSDHTIQKRVFSTTFEDDEAADSMMNEVVNGSSCSTMMMEFNSNYPQRDETVMMESQEMNCFDLSSLQPRHTGSSFPLTCSNHHDELNGSIMTSLHRPEYTFLDEPMDALIHHHPFNPVSTTTTSTTTTTNSFSSTSFGSNNSSANTLNSFNPLLLMVPSSSVDSSLSSSSTTTTDSSPLFPLNLSFDEAELNVIEKAFFFQPQISSPLIQPQQQQQAPFMNEEEGIMMIGSTSTAAVIHSITDVDVDPQPQQPPFRNDPQQQQQQQNHTQCLYEESPTMIGSQQSVRTTCYNQSSHATTTPQDAHHYNNHSSSQYLQQSLNYNNLQNLNYNNNNNHKQQQQQRTRTSVANPSSHRRRSQSCSSFSSFSNKNPQPTNASLYMNFIPSSSSSLYSQPSSSLTLITSEHSEEPPIMTLNNSNTFTVPSHHHQRTFSSSPNSFSTSPPFMFHSFHPNSGGMNSPSELNTMMNQASLNSPSSSTSSSMNILNGNKINSPSSSSVSASASPTLDNAAVKKKRKSKLFRGHFQSTSTFRKDDKWQFHGQDDSNDLVFYHFLPSSAKQKKKEKNLQQ</sequence>
<comment type="caution">
    <text evidence="2">The sequence shown here is derived from an EMBL/GenBank/DDBJ whole genome shotgun (WGS) entry which is preliminary data.</text>
</comment>
<feature type="compositionally biased region" description="Low complexity" evidence="1">
    <location>
        <begin position="285"/>
        <end position="297"/>
    </location>
</feature>
<feature type="compositionally biased region" description="Low complexity" evidence="1">
    <location>
        <begin position="524"/>
        <end position="536"/>
    </location>
</feature>
<accession>A0AA88H2E8</accession>
<feature type="compositionally biased region" description="Polar residues" evidence="1">
    <location>
        <begin position="323"/>
        <end position="333"/>
    </location>
</feature>
<feature type="region of interest" description="Disordered" evidence="1">
    <location>
        <begin position="323"/>
        <end position="345"/>
    </location>
</feature>
<dbReference type="Proteomes" id="UP000816034">
    <property type="component" value="Unassembled WGS sequence"/>
</dbReference>
<evidence type="ECO:0000313" key="2">
    <source>
        <dbReference type="EMBL" id="KAG2392022.1"/>
    </source>
</evidence>
<feature type="region of interest" description="Disordered" evidence="1">
    <location>
        <begin position="360"/>
        <end position="402"/>
    </location>
</feature>
<evidence type="ECO:0000256" key="1">
    <source>
        <dbReference type="SAM" id="MobiDB-lite"/>
    </source>
</evidence>
<keyword evidence="3" id="KW-1185">Reference proteome</keyword>
<feature type="compositionally biased region" description="Polar residues" evidence="1">
    <location>
        <begin position="514"/>
        <end position="523"/>
    </location>
</feature>
<proteinExistence type="predicted"/>
<feature type="compositionally biased region" description="Low complexity" evidence="1">
    <location>
        <begin position="502"/>
        <end position="513"/>
    </location>
</feature>
<name>A0AA88H2E8_NAELO</name>
<reference evidence="2 3" key="1">
    <citation type="journal article" date="2018" name="BMC Genomics">
        <title>The genome of Naegleria lovaniensis, the basis for a comparative approach to unravel pathogenicity factors of the human pathogenic amoeba N. fowleri.</title>
        <authorList>
            <person name="Liechti N."/>
            <person name="Schurch N."/>
            <person name="Bruggmann R."/>
            <person name="Wittwer M."/>
        </authorList>
    </citation>
    <scope>NUCLEOTIDE SEQUENCE [LARGE SCALE GENOMIC DNA]</scope>
    <source>
        <strain evidence="2 3">ATCC 30569</strain>
    </source>
</reference>